<protein>
    <submittedName>
        <fullName evidence="3">Uncharacterized protein</fullName>
    </submittedName>
</protein>
<name>A0A8H3F4T5_9LECA</name>
<dbReference type="Proteomes" id="UP000664521">
    <property type="component" value="Unassembled WGS sequence"/>
</dbReference>
<keyword evidence="4" id="KW-1185">Reference proteome</keyword>
<feature type="transmembrane region" description="Helical" evidence="2">
    <location>
        <begin position="212"/>
        <end position="235"/>
    </location>
</feature>
<dbReference type="OrthoDB" id="10664702at2759"/>
<evidence type="ECO:0000256" key="1">
    <source>
        <dbReference type="SAM" id="MobiDB-lite"/>
    </source>
</evidence>
<keyword evidence="2" id="KW-0812">Transmembrane</keyword>
<proteinExistence type="predicted"/>
<feature type="region of interest" description="Disordered" evidence="1">
    <location>
        <begin position="277"/>
        <end position="333"/>
    </location>
</feature>
<gene>
    <name evidence="3" type="ORF">HETSPECPRED_003090</name>
</gene>
<feature type="compositionally biased region" description="Basic and acidic residues" evidence="1">
    <location>
        <begin position="288"/>
        <end position="333"/>
    </location>
</feature>
<comment type="caution">
    <text evidence="3">The sequence shown here is derived from an EMBL/GenBank/DDBJ whole genome shotgun (WGS) entry which is preliminary data.</text>
</comment>
<evidence type="ECO:0000256" key="2">
    <source>
        <dbReference type="SAM" id="Phobius"/>
    </source>
</evidence>
<feature type="transmembrane region" description="Helical" evidence="2">
    <location>
        <begin position="179"/>
        <end position="200"/>
    </location>
</feature>
<organism evidence="3 4">
    <name type="scientific">Heterodermia speciosa</name>
    <dbReference type="NCBI Taxonomy" id="116794"/>
    <lineage>
        <taxon>Eukaryota</taxon>
        <taxon>Fungi</taxon>
        <taxon>Dikarya</taxon>
        <taxon>Ascomycota</taxon>
        <taxon>Pezizomycotina</taxon>
        <taxon>Lecanoromycetes</taxon>
        <taxon>OSLEUM clade</taxon>
        <taxon>Lecanoromycetidae</taxon>
        <taxon>Caliciales</taxon>
        <taxon>Physciaceae</taxon>
        <taxon>Heterodermia</taxon>
    </lineage>
</organism>
<dbReference type="AlphaFoldDB" id="A0A8H3F4T5"/>
<reference evidence="3" key="1">
    <citation type="submission" date="2021-03" db="EMBL/GenBank/DDBJ databases">
        <authorList>
            <person name="Tagirdzhanova G."/>
        </authorList>
    </citation>
    <scope>NUCLEOTIDE SEQUENCE</scope>
</reference>
<keyword evidence="2" id="KW-1133">Transmembrane helix</keyword>
<keyword evidence="2" id="KW-0472">Membrane</keyword>
<sequence length="359" mass="39008">MTTLLKQRMRWTDAGIEVHQRLGYYLPGSSAIASRMTPGQRAVNMLYVLRDFSPLGITFAMIALPLAILLSPKHENPSFTEQPADNNPFPLSSWLKYLATAVWITQKANTWVLYRHLGLVRVMNFQSQEVWSAPYSASRNLAALLPLPFPTPSFAVCGATTSPLNESSPLDRKPLSVRLLTPQIISSVLYIAFVLAALFLHCSHSSSCFLRYDAAGLGYDAAGLGYGVGGLLAVFPGARVKLVGLAAKVALPVGYMIWPPDLSEWVDLVAEDGGGVDGSGVGVRRPRERRENGEKGSGEGKEKGKGEGRGEGKEKGKGEGRGNGGREGREKGEKGSWMGWWWVFVWGCELGVLWSGGLR</sequence>
<accession>A0A8H3F4T5</accession>
<evidence type="ECO:0000313" key="4">
    <source>
        <dbReference type="Proteomes" id="UP000664521"/>
    </source>
</evidence>
<feature type="transmembrane region" description="Helical" evidence="2">
    <location>
        <begin position="52"/>
        <end position="70"/>
    </location>
</feature>
<dbReference type="EMBL" id="CAJPDS010000019">
    <property type="protein sequence ID" value="CAF9917054.1"/>
    <property type="molecule type" value="Genomic_DNA"/>
</dbReference>
<evidence type="ECO:0000313" key="3">
    <source>
        <dbReference type="EMBL" id="CAF9917054.1"/>
    </source>
</evidence>